<evidence type="ECO:0000313" key="1">
    <source>
        <dbReference type="EMBL" id="RWA10980.1"/>
    </source>
</evidence>
<comment type="caution">
    <text evidence="1">The sequence shown here is derived from an EMBL/GenBank/DDBJ whole genome shotgun (WGS) entry which is preliminary data.</text>
</comment>
<accession>A0A439D997</accession>
<gene>
    <name evidence="1" type="ORF">EKO27_g4125</name>
</gene>
<proteinExistence type="predicted"/>
<sequence>MTDKCWFVLRHTYYKPPSIPPQGIGQSTGPLCIGHVITNTQHLDIINPETGPVAYPPSMPVATGRAYDFRWNLTDGGHVDVSASVDAPIAAFVGANVGLNAGVVFRNAVDRCWEFERLETFFVNITQSYVDDTMETAEIESYIDKRKDWFVKNPPLYIVTGIMAGRKAKISENNSRERSANAGATAGISSIAGSSGNVDVSGRKEVSSSQKVDDFVFAVRLAKVTKGLLDRAWSWSTLSEGATFGVGEGSEERAESIKSQLEACGHEYKQIIGLESTTGETFIL</sequence>
<reference evidence="1 2" key="1">
    <citation type="submission" date="2018-12" db="EMBL/GenBank/DDBJ databases">
        <title>Draft genome sequence of Xylaria grammica IHI A82.</title>
        <authorList>
            <person name="Buettner E."/>
            <person name="Kellner H."/>
        </authorList>
    </citation>
    <scope>NUCLEOTIDE SEQUENCE [LARGE SCALE GENOMIC DNA]</scope>
    <source>
        <strain evidence="1 2">IHI A82</strain>
    </source>
</reference>
<name>A0A439D997_9PEZI</name>
<evidence type="ECO:0000313" key="2">
    <source>
        <dbReference type="Proteomes" id="UP000286045"/>
    </source>
</evidence>
<dbReference type="AlphaFoldDB" id="A0A439D997"/>
<organism evidence="1 2">
    <name type="scientific">Xylaria grammica</name>
    <dbReference type="NCBI Taxonomy" id="363999"/>
    <lineage>
        <taxon>Eukaryota</taxon>
        <taxon>Fungi</taxon>
        <taxon>Dikarya</taxon>
        <taxon>Ascomycota</taxon>
        <taxon>Pezizomycotina</taxon>
        <taxon>Sordariomycetes</taxon>
        <taxon>Xylariomycetidae</taxon>
        <taxon>Xylariales</taxon>
        <taxon>Xylariaceae</taxon>
        <taxon>Xylaria</taxon>
    </lineage>
</organism>
<keyword evidence="2" id="KW-1185">Reference proteome</keyword>
<dbReference type="EMBL" id="RYZI01000094">
    <property type="protein sequence ID" value="RWA10980.1"/>
    <property type="molecule type" value="Genomic_DNA"/>
</dbReference>
<dbReference type="Proteomes" id="UP000286045">
    <property type="component" value="Unassembled WGS sequence"/>
</dbReference>
<protein>
    <submittedName>
        <fullName evidence="1">Uncharacterized protein</fullName>
    </submittedName>
</protein>